<dbReference type="Gene3D" id="3.40.720.10">
    <property type="entry name" value="Alkaline Phosphatase, subunit A"/>
    <property type="match status" value="1"/>
</dbReference>
<sequence length="513" mass="58322">MKSRIFTIVLSVLIILAMYAGYVEFYKKNGLTAFINPAQSAQNNSNGVLCKDCNLIVVSLSNVSAKHMSLYGYERLTTPNLDELAKESIVFENAFTQSSWTLPVGVSFFTSLYPYSHGVMNRIENNVLSKNIITLPEILKLNGYKTAAFTGGLDYAKSFGHMRGFDEIEEEGGNGSWPTDSAGFNNTFRKASSWIDKNSDSNFFVFLHGYDTHCPFTPPLEYRGIFSLRSEGVTIDNSLCVRAYQKIETNEYEAYYFRDGQQRVALNQEDINYLEGLYDEEILSVDNQLADFLSGIDKKILDSTVIVVFSDHGEMFAKHGRFGRAGTIRGTLYDDVLHIPLIIKLPNVKGKKITGLVQMIDVMPTLLNVLDITNGDYVMTGKDLTDLINGKKESVNDFIFSGSEFKVDLIDFVYKDKSINEAIRDKRWKLIHEVVFDEKDEQKIKSETYELYDVTRDPMELNNLIGQEKEIEKNLKTNLVDWAKSAKEFANQQPNTKELPDDFINEARKMGYW</sequence>
<dbReference type="SUPFAM" id="SSF53649">
    <property type="entry name" value="Alkaline phosphatase-like"/>
    <property type="match status" value="1"/>
</dbReference>
<organism evidence="2 3">
    <name type="scientific">Candidatus Nomurabacteria bacterium GW2011_GWC2_42_20</name>
    <dbReference type="NCBI Taxonomy" id="1618756"/>
    <lineage>
        <taxon>Bacteria</taxon>
        <taxon>Candidatus Nomuraibacteriota</taxon>
    </lineage>
</organism>
<proteinExistence type="predicted"/>
<name>A0A0G1CFQ6_9BACT</name>
<evidence type="ECO:0000313" key="3">
    <source>
        <dbReference type="Proteomes" id="UP000034704"/>
    </source>
</evidence>
<dbReference type="InterPro" id="IPR052701">
    <property type="entry name" value="GAG_Ulvan_Degrading_Sulfatases"/>
</dbReference>
<evidence type="ECO:0000259" key="1">
    <source>
        <dbReference type="Pfam" id="PF00884"/>
    </source>
</evidence>
<dbReference type="InterPro" id="IPR017850">
    <property type="entry name" value="Alkaline_phosphatase_core_sf"/>
</dbReference>
<dbReference type="Gene3D" id="3.30.1120.10">
    <property type="match status" value="1"/>
</dbReference>
<dbReference type="PANTHER" id="PTHR43751:SF3">
    <property type="entry name" value="SULFATASE N-TERMINAL DOMAIN-CONTAINING PROTEIN"/>
    <property type="match status" value="1"/>
</dbReference>
<dbReference type="InterPro" id="IPR000917">
    <property type="entry name" value="Sulfatase_N"/>
</dbReference>
<reference evidence="2 3" key="1">
    <citation type="journal article" date="2015" name="Nature">
        <title>rRNA introns, odd ribosomes, and small enigmatic genomes across a large radiation of phyla.</title>
        <authorList>
            <person name="Brown C.T."/>
            <person name="Hug L.A."/>
            <person name="Thomas B.C."/>
            <person name="Sharon I."/>
            <person name="Castelle C.J."/>
            <person name="Singh A."/>
            <person name="Wilkins M.J."/>
            <person name="Williams K.H."/>
            <person name="Banfield J.F."/>
        </authorList>
    </citation>
    <scope>NUCLEOTIDE SEQUENCE [LARGE SCALE GENOMIC DNA]</scope>
</reference>
<dbReference type="Pfam" id="PF00884">
    <property type="entry name" value="Sulfatase"/>
    <property type="match status" value="1"/>
</dbReference>
<dbReference type="EMBL" id="LCDG01000001">
    <property type="protein sequence ID" value="KKS48413.1"/>
    <property type="molecule type" value="Genomic_DNA"/>
</dbReference>
<feature type="domain" description="Sulfatase N-terminal" evidence="1">
    <location>
        <begin position="54"/>
        <end position="372"/>
    </location>
</feature>
<dbReference type="PANTHER" id="PTHR43751">
    <property type="entry name" value="SULFATASE"/>
    <property type="match status" value="1"/>
</dbReference>
<dbReference type="CDD" id="cd16148">
    <property type="entry name" value="sulfatase_like"/>
    <property type="match status" value="1"/>
</dbReference>
<comment type="caution">
    <text evidence="2">The sequence shown here is derived from an EMBL/GenBank/DDBJ whole genome shotgun (WGS) entry which is preliminary data.</text>
</comment>
<evidence type="ECO:0000313" key="2">
    <source>
        <dbReference type="EMBL" id="KKS48413.1"/>
    </source>
</evidence>
<protein>
    <recommendedName>
        <fullName evidence="1">Sulfatase N-terminal domain-containing protein</fullName>
    </recommendedName>
</protein>
<gene>
    <name evidence="2" type="ORF">UV12_C0001G0108</name>
</gene>
<dbReference type="STRING" id="1618756.UV12_C0001G0108"/>
<dbReference type="AlphaFoldDB" id="A0A0G1CFQ6"/>
<dbReference type="Proteomes" id="UP000034704">
    <property type="component" value="Unassembled WGS sequence"/>
</dbReference>
<accession>A0A0G1CFQ6</accession>